<dbReference type="SUPFAM" id="SSF53098">
    <property type="entry name" value="Ribonuclease H-like"/>
    <property type="match status" value="1"/>
</dbReference>
<dbReference type="EMBL" id="JAYKXH010000021">
    <property type="protein sequence ID" value="KAK7130381.1"/>
    <property type="molecule type" value="Genomic_DNA"/>
</dbReference>
<dbReference type="Proteomes" id="UP001364617">
    <property type="component" value="Unassembled WGS sequence"/>
</dbReference>
<organism evidence="2 3">
    <name type="scientific">Phoxinus phoxinus</name>
    <name type="common">Eurasian minnow</name>
    <dbReference type="NCBI Taxonomy" id="58324"/>
    <lineage>
        <taxon>Eukaryota</taxon>
        <taxon>Metazoa</taxon>
        <taxon>Chordata</taxon>
        <taxon>Craniata</taxon>
        <taxon>Vertebrata</taxon>
        <taxon>Euteleostomi</taxon>
        <taxon>Actinopterygii</taxon>
        <taxon>Neopterygii</taxon>
        <taxon>Teleostei</taxon>
        <taxon>Ostariophysi</taxon>
        <taxon>Cypriniformes</taxon>
        <taxon>Leuciscidae</taxon>
        <taxon>Phoxininae</taxon>
        <taxon>Phoxinus</taxon>
    </lineage>
</organism>
<sequence>MQGIGNTILSLQQAVFAFETKLELFIRDIESGRLLHFETLRVYREDCLARDPAHHFDLRQLAAFTSDLLMSFKSRFADFRRHADLFKVITHPHVCTVDAQNLSVIPGISIGDFELEAAELKVSDMWVSKFFTLNSELESLARQRAELAKEHKWADMRKLQREDNLILKTWNELPATFSTLRRVSVAVLTMFGSTYTCEQSFSHLNNIKTNLRSRLTDESLNACMKLNLTSYDPNYKALSKMMQQQKSH</sequence>
<dbReference type="InterPro" id="IPR012337">
    <property type="entry name" value="RNaseH-like_sf"/>
</dbReference>
<dbReference type="GO" id="GO:0046983">
    <property type="term" value="F:protein dimerization activity"/>
    <property type="evidence" value="ECO:0007669"/>
    <property type="project" value="InterPro"/>
</dbReference>
<gene>
    <name evidence="2" type="ORF">R3I93_019879</name>
</gene>
<proteinExistence type="predicted"/>
<evidence type="ECO:0000313" key="2">
    <source>
        <dbReference type="EMBL" id="KAK7130381.1"/>
    </source>
</evidence>
<keyword evidence="3" id="KW-1185">Reference proteome</keyword>
<evidence type="ECO:0000259" key="1">
    <source>
        <dbReference type="Pfam" id="PF05699"/>
    </source>
</evidence>
<dbReference type="PANTHER" id="PTHR45913">
    <property type="entry name" value="EPM2A-INTERACTING PROTEIN 1"/>
    <property type="match status" value="1"/>
</dbReference>
<evidence type="ECO:0000313" key="3">
    <source>
        <dbReference type="Proteomes" id="UP001364617"/>
    </source>
</evidence>
<reference evidence="2 3" key="1">
    <citation type="submission" date="2024-02" db="EMBL/GenBank/DDBJ databases">
        <title>Chromosome-level genome assembly of the Eurasian Minnow (Phoxinus phoxinus).</title>
        <authorList>
            <person name="Oriowo T.O."/>
            <person name="Martin S."/>
            <person name="Stange M."/>
            <person name="Chrysostomakis Y."/>
            <person name="Brown T."/>
            <person name="Winkler S."/>
            <person name="Kukowka S."/>
            <person name="Myers E.W."/>
            <person name="Bohne A."/>
        </authorList>
    </citation>
    <scope>NUCLEOTIDE SEQUENCE [LARGE SCALE GENOMIC DNA]</scope>
    <source>
        <strain evidence="2">ZFMK-TIS-60720</strain>
        <tissue evidence="2">Whole Organism</tissue>
    </source>
</reference>
<dbReference type="Pfam" id="PF05699">
    <property type="entry name" value="Dimer_Tnp_hAT"/>
    <property type="match status" value="1"/>
</dbReference>
<name>A0AAN9CDI1_9TELE</name>
<comment type="caution">
    <text evidence="2">The sequence shown here is derived from an EMBL/GenBank/DDBJ whole genome shotgun (WGS) entry which is preliminary data.</text>
</comment>
<protein>
    <recommendedName>
        <fullName evidence="1">HAT C-terminal dimerisation domain-containing protein</fullName>
    </recommendedName>
</protein>
<accession>A0AAN9CDI1</accession>
<feature type="domain" description="HAT C-terminal dimerisation" evidence="1">
    <location>
        <begin position="155"/>
        <end position="226"/>
    </location>
</feature>
<dbReference type="AlphaFoldDB" id="A0AAN9CDI1"/>
<dbReference type="InterPro" id="IPR008906">
    <property type="entry name" value="HATC_C_dom"/>
</dbReference>
<dbReference type="PANTHER" id="PTHR45913:SF10">
    <property type="entry name" value="DUF4371 DOMAIN-CONTAINING PROTEIN"/>
    <property type="match status" value="1"/>
</dbReference>